<protein>
    <submittedName>
        <fullName evidence="3">Suppression of tumorigenicity 5</fullName>
    </submittedName>
</protein>
<evidence type="ECO:0000313" key="4">
    <source>
        <dbReference type="Proteomes" id="UP000192257"/>
    </source>
</evidence>
<dbReference type="InterPro" id="IPR001194">
    <property type="entry name" value="cDENN_dom"/>
</dbReference>
<dbReference type="Pfam" id="PF02141">
    <property type="entry name" value="DENN"/>
    <property type="match status" value="1"/>
</dbReference>
<dbReference type="PANTHER" id="PTHR13196:SF14">
    <property type="entry name" value="UDENN DOMAIN-CONTAINING PROTEIN"/>
    <property type="match status" value="1"/>
</dbReference>
<dbReference type="STRING" id="67003.A0A1X0P6A9"/>
<dbReference type="GO" id="GO:0032456">
    <property type="term" value="P:endocytic recycling"/>
    <property type="evidence" value="ECO:0007669"/>
    <property type="project" value="TreeGrafter"/>
</dbReference>
<organism evidence="3 4">
    <name type="scientific">Trypanosoma theileri</name>
    <dbReference type="NCBI Taxonomy" id="67003"/>
    <lineage>
        <taxon>Eukaryota</taxon>
        <taxon>Discoba</taxon>
        <taxon>Euglenozoa</taxon>
        <taxon>Kinetoplastea</taxon>
        <taxon>Metakinetoplastina</taxon>
        <taxon>Trypanosomatida</taxon>
        <taxon>Trypanosomatidae</taxon>
        <taxon>Trypanosoma</taxon>
    </lineage>
</organism>
<dbReference type="EMBL" id="NBCO01000004">
    <property type="protein sequence ID" value="ORC92173.1"/>
    <property type="molecule type" value="Genomic_DNA"/>
</dbReference>
<evidence type="ECO:0000259" key="2">
    <source>
        <dbReference type="PROSITE" id="PS50211"/>
    </source>
</evidence>
<evidence type="ECO:0000313" key="3">
    <source>
        <dbReference type="EMBL" id="ORC92173.1"/>
    </source>
</evidence>
<dbReference type="InterPro" id="IPR040032">
    <property type="entry name" value="DENND1A/B/C"/>
</dbReference>
<dbReference type="InterPro" id="IPR043153">
    <property type="entry name" value="DENN_C"/>
</dbReference>
<gene>
    <name evidence="3" type="ORF">TM35_000043870</name>
</gene>
<dbReference type="Proteomes" id="UP000192257">
    <property type="component" value="Unassembled WGS sequence"/>
</dbReference>
<dbReference type="OrthoDB" id="10266080at2759"/>
<dbReference type="Gene3D" id="3.40.50.11500">
    <property type="match status" value="1"/>
</dbReference>
<feature type="compositionally biased region" description="Gly residues" evidence="1">
    <location>
        <begin position="545"/>
        <end position="559"/>
    </location>
</feature>
<dbReference type="GO" id="GO:1901981">
    <property type="term" value="F:phosphatidylinositol phosphate binding"/>
    <property type="evidence" value="ECO:0007669"/>
    <property type="project" value="TreeGrafter"/>
</dbReference>
<dbReference type="VEuPathDB" id="TriTrypDB:TM35_000043870"/>
<comment type="caution">
    <text evidence="3">The sequence shown here is derived from an EMBL/GenBank/DDBJ whole genome shotgun (WGS) entry which is preliminary data.</text>
</comment>
<dbReference type="GeneID" id="39982361"/>
<dbReference type="RefSeq" id="XP_028886239.1">
    <property type="nucleotide sequence ID" value="XM_029022581.1"/>
</dbReference>
<accession>A0A1X0P6A9</accession>
<dbReference type="SMART" id="SM00799">
    <property type="entry name" value="DENN"/>
    <property type="match status" value="1"/>
</dbReference>
<dbReference type="AlphaFoldDB" id="A0A1X0P6A9"/>
<dbReference type="PANTHER" id="PTHR13196">
    <property type="entry name" value="DENN DOMAIN-CONTAINING"/>
    <property type="match status" value="1"/>
</dbReference>
<dbReference type="GO" id="GO:0006897">
    <property type="term" value="P:endocytosis"/>
    <property type="evidence" value="ECO:0007669"/>
    <property type="project" value="TreeGrafter"/>
</dbReference>
<reference evidence="3 4" key="1">
    <citation type="submission" date="2017-03" db="EMBL/GenBank/DDBJ databases">
        <title>An alternative strategy for trypanosome survival in the mammalian bloodstream revealed through genome and transcriptome analysis of the ubiquitous bovine parasite Trypanosoma (Megatrypanum) theileri.</title>
        <authorList>
            <person name="Kelly S."/>
            <person name="Ivens A."/>
            <person name="Mott A."/>
            <person name="O'Neill E."/>
            <person name="Emms D."/>
            <person name="Macleod O."/>
            <person name="Voorheis P."/>
            <person name="Matthews J."/>
            <person name="Matthews K."/>
            <person name="Carrington M."/>
        </authorList>
    </citation>
    <scope>NUCLEOTIDE SEQUENCE [LARGE SCALE GENOMIC DNA]</scope>
    <source>
        <strain evidence="3">Edinburgh</strain>
    </source>
</reference>
<proteinExistence type="predicted"/>
<dbReference type="GO" id="GO:0005085">
    <property type="term" value="F:guanyl-nucleotide exchange factor activity"/>
    <property type="evidence" value="ECO:0007669"/>
    <property type="project" value="InterPro"/>
</dbReference>
<feature type="domain" description="UDENN" evidence="2">
    <location>
        <begin position="61"/>
        <end position="445"/>
    </location>
</feature>
<dbReference type="InterPro" id="IPR037516">
    <property type="entry name" value="Tripartite_DENN"/>
</dbReference>
<dbReference type="Gene3D" id="3.30.450.200">
    <property type="match status" value="1"/>
</dbReference>
<dbReference type="GO" id="GO:0005829">
    <property type="term" value="C:cytosol"/>
    <property type="evidence" value="ECO:0007669"/>
    <property type="project" value="TreeGrafter"/>
</dbReference>
<name>A0A1X0P6A9_9TRYP</name>
<keyword evidence="4" id="KW-1185">Reference proteome</keyword>
<sequence>METTAEGKTIAVEIERAKREPVETSSACPSPFLSTLSFGLRKKNTCELESLPNPFRCSGSDESCLQYFLILRKNSKLEVEEVWSYPESLDVVEERYPKMSQFVFSVSGTSYSVDELNHTFVLTDGHGVRLYGHCTTFVNGEAIVSLSLYPWCRFFTRLAMFFRCNGYDFGKELVLALFKSPTPPSGGSFHIPTNIPIAFYRPYDRLCSFIDTWPLELLTIFPDTSTLFAVLADLLLEKHIIVVGPNFGIVSHVVMSLQALIAPFDWQHILIPILPSSLLDVLAAPTPYLVGILTSQLHLLESIPIERCVMVHLGSSGTCEEVYYHSEEKHSLPNSGLFSALRIGYSTLKMRDPRDQTVRDLCSLFLSYYANLLGSILASGGKNTPFSESLLRTQCFNTLLVAVQDALGDPTHLWLDNEFIVALVRGHPTLLPVHYELLTREERDGGGFAARYENCFGSREVFTSLSAAVHGFGGHRPGTCALLAHCLRSLLGRAVPDTRRARAGRVAGALESPAVSIGRGPYHSASLDTPEVSEMVELPPPPARNGGGKGRVGMNGKGNGVTVETVYD</sequence>
<dbReference type="PROSITE" id="PS50211">
    <property type="entry name" value="DENN"/>
    <property type="match status" value="1"/>
</dbReference>
<feature type="region of interest" description="Disordered" evidence="1">
    <location>
        <begin position="540"/>
        <end position="559"/>
    </location>
</feature>
<evidence type="ECO:0000256" key="1">
    <source>
        <dbReference type="SAM" id="MobiDB-lite"/>
    </source>
</evidence>